<sequence>MNNSSSTLNNTSKIDDYVLSLINISAEQLQVFRDVIAKKKELYKNKKITIFDSSLAVGQVLADLYVKEGATVCLVCDNNEKNRNKFRSRPNYHVEFIKSFRDVTQFKDKDIDVLMVILPLLQEVGNLQPHGDHRETCDLITKHVAKTLTAFEANLIKNKGMFVLVGPALPGVSQFQDPFYNSTMAFLERLTESVKRRREQHHKIGSKVKFLFLERPIAAQYEERITDYGRCMIIFNTVDAFYEGPWEYVDERPRNIDEQNITLVEFDELP</sequence>
<name>A0A811LN02_9BILA</name>
<accession>A0A811LN02</accession>
<evidence type="ECO:0000313" key="1">
    <source>
        <dbReference type="EMBL" id="CAD5228530.1"/>
    </source>
</evidence>
<reference evidence="1" key="1">
    <citation type="submission" date="2020-09" db="EMBL/GenBank/DDBJ databases">
        <authorList>
            <person name="Kikuchi T."/>
        </authorList>
    </citation>
    <scope>NUCLEOTIDE SEQUENCE</scope>
    <source>
        <strain evidence="1">SH1</strain>
    </source>
</reference>
<dbReference type="EMBL" id="CAJFDH010000006">
    <property type="protein sequence ID" value="CAD5228530.1"/>
    <property type="molecule type" value="Genomic_DNA"/>
</dbReference>
<protein>
    <submittedName>
        <fullName evidence="1">Uncharacterized protein</fullName>
    </submittedName>
</protein>
<dbReference type="Proteomes" id="UP000783686">
    <property type="component" value="Unassembled WGS sequence"/>
</dbReference>
<evidence type="ECO:0000313" key="2">
    <source>
        <dbReference type="Proteomes" id="UP000614601"/>
    </source>
</evidence>
<comment type="caution">
    <text evidence="1">The sequence shown here is derived from an EMBL/GenBank/DDBJ whole genome shotgun (WGS) entry which is preliminary data.</text>
</comment>
<dbReference type="EMBL" id="CAJFCW020000006">
    <property type="protein sequence ID" value="CAG9124618.1"/>
    <property type="molecule type" value="Genomic_DNA"/>
</dbReference>
<gene>
    <name evidence="1" type="ORF">BOKJ2_LOCUS12724</name>
</gene>
<dbReference type="Proteomes" id="UP000614601">
    <property type="component" value="Unassembled WGS sequence"/>
</dbReference>
<dbReference type="AlphaFoldDB" id="A0A811LN02"/>
<proteinExistence type="predicted"/>
<organism evidence="1 2">
    <name type="scientific">Bursaphelenchus okinawaensis</name>
    <dbReference type="NCBI Taxonomy" id="465554"/>
    <lineage>
        <taxon>Eukaryota</taxon>
        <taxon>Metazoa</taxon>
        <taxon>Ecdysozoa</taxon>
        <taxon>Nematoda</taxon>
        <taxon>Chromadorea</taxon>
        <taxon>Rhabditida</taxon>
        <taxon>Tylenchina</taxon>
        <taxon>Tylenchomorpha</taxon>
        <taxon>Aphelenchoidea</taxon>
        <taxon>Aphelenchoididae</taxon>
        <taxon>Bursaphelenchus</taxon>
    </lineage>
</organism>
<keyword evidence="2" id="KW-1185">Reference proteome</keyword>